<proteinExistence type="predicted"/>
<dbReference type="AlphaFoldDB" id="A0A176VPF3"/>
<organism evidence="1 2">
    <name type="scientific">Marchantia polymorpha subsp. ruderalis</name>
    <dbReference type="NCBI Taxonomy" id="1480154"/>
    <lineage>
        <taxon>Eukaryota</taxon>
        <taxon>Viridiplantae</taxon>
        <taxon>Streptophyta</taxon>
        <taxon>Embryophyta</taxon>
        <taxon>Marchantiophyta</taxon>
        <taxon>Marchantiopsida</taxon>
        <taxon>Marchantiidae</taxon>
        <taxon>Marchantiales</taxon>
        <taxon>Marchantiaceae</taxon>
        <taxon>Marchantia</taxon>
    </lineage>
</organism>
<dbReference type="Proteomes" id="UP000077202">
    <property type="component" value="Unassembled WGS sequence"/>
</dbReference>
<protein>
    <submittedName>
        <fullName evidence="1">Uncharacterized protein</fullName>
    </submittedName>
</protein>
<evidence type="ECO:0000313" key="2">
    <source>
        <dbReference type="Proteomes" id="UP000077202"/>
    </source>
</evidence>
<evidence type="ECO:0000313" key="1">
    <source>
        <dbReference type="EMBL" id="OAE21716.1"/>
    </source>
</evidence>
<reference evidence="1" key="1">
    <citation type="submission" date="2016-03" db="EMBL/GenBank/DDBJ databases">
        <title>Mechanisms controlling the formation of the plant cell surface in tip-growing cells are functionally conserved among land plants.</title>
        <authorList>
            <person name="Honkanen S."/>
            <person name="Jones V.A."/>
            <person name="Morieri G."/>
            <person name="Champion C."/>
            <person name="Hetherington A.J."/>
            <person name="Kelly S."/>
            <person name="Saint-Marcoux D."/>
            <person name="Proust H."/>
            <person name="Prescott H."/>
            <person name="Dolan L."/>
        </authorList>
    </citation>
    <scope>NUCLEOTIDE SEQUENCE [LARGE SCALE GENOMIC DNA]</scope>
    <source>
        <tissue evidence="1">Whole gametophyte</tissue>
    </source>
</reference>
<name>A0A176VPF3_MARPO</name>
<accession>A0A176VPF3</accession>
<sequence length="103" mass="11599">MGKWCGVGRGEATLFSSASERAVRRMQRSMQECDKPKERVDGEDCTALPSERLKTNAKLVLLTTVSDEGVCGYQMGFWIFSLLRLKKTHLISGGYWKGYKGFN</sequence>
<gene>
    <name evidence="1" type="ORF">AXG93_1275s1270</name>
</gene>
<keyword evidence="2" id="KW-1185">Reference proteome</keyword>
<dbReference type="EMBL" id="LVLJ01003353">
    <property type="protein sequence ID" value="OAE21716.1"/>
    <property type="molecule type" value="Genomic_DNA"/>
</dbReference>
<comment type="caution">
    <text evidence="1">The sequence shown here is derived from an EMBL/GenBank/DDBJ whole genome shotgun (WGS) entry which is preliminary data.</text>
</comment>